<dbReference type="RefSeq" id="WP_101286647.1">
    <property type="nucleotide sequence ID" value="NZ_CP024200.1"/>
</dbReference>
<dbReference type="InterPro" id="IPR052158">
    <property type="entry name" value="INH-QAR"/>
</dbReference>
<organism evidence="2 3">
    <name type="scientific">Thalassospira marina</name>
    <dbReference type="NCBI Taxonomy" id="2048283"/>
    <lineage>
        <taxon>Bacteria</taxon>
        <taxon>Pseudomonadati</taxon>
        <taxon>Pseudomonadota</taxon>
        <taxon>Alphaproteobacteria</taxon>
        <taxon>Rhodospirillales</taxon>
        <taxon>Thalassospiraceae</taxon>
        <taxon>Thalassospira</taxon>
    </lineage>
</organism>
<evidence type="ECO:0000313" key="3">
    <source>
        <dbReference type="Proteomes" id="UP000233458"/>
    </source>
</evidence>
<protein>
    <submittedName>
        <fullName evidence="2">AraC family transcriptional regulator</fullName>
    </submittedName>
</protein>
<proteinExistence type="predicted"/>
<accession>A0ABM6QGA8</accession>
<dbReference type="SUPFAM" id="SSF52317">
    <property type="entry name" value="Class I glutamine amidotransferase-like"/>
    <property type="match status" value="1"/>
</dbReference>
<sequence>MIAPDQPLTIGSLIFDGMDQIDFTGPFEVLSRVPNATFHIGAKTAGPVADTCGLRLLADKTLAEMPMLDILHVPGGPGQEALMDDEEVLGFIRRQAENATCVFSVCTGTLLCGAAGLLVGRRATTHWAALDVLPHFGAITLRDRVVRDGKFLFAGGVTSGIDGALQLVADLRGAAAAMEIQLYMQYQPEPPFDSGTPERAPADILGRARNKMQGLTAKRIETAKRVASQQQIPYGRNAG</sequence>
<dbReference type="Pfam" id="PF01965">
    <property type="entry name" value="DJ-1_PfpI"/>
    <property type="match status" value="1"/>
</dbReference>
<dbReference type="PANTHER" id="PTHR43130:SF2">
    <property type="entry name" value="DJ-1_PFPI DOMAIN-CONTAINING PROTEIN"/>
    <property type="match status" value="1"/>
</dbReference>
<reference evidence="2 3" key="1">
    <citation type="submission" date="2017-10" db="EMBL/GenBank/DDBJ databases">
        <title>Biodiversity and function of Thalassospira species in the particle-attached aromatic-hydrocarbon-degrading consortia from the surface seawater of the China South Sea.</title>
        <authorList>
            <person name="Dong C."/>
            <person name="Liu R."/>
            <person name="Shao Z."/>
        </authorList>
    </citation>
    <scope>NUCLEOTIDE SEQUENCE [LARGE SCALE GENOMIC DNA]</scope>
    <source>
        <strain evidence="2 3">CSC3H3</strain>
        <plasmid evidence="3">pcsc3h3</plasmid>
    </source>
</reference>
<dbReference type="Proteomes" id="UP000233458">
    <property type="component" value="Plasmid pCSC3H3"/>
</dbReference>
<dbReference type="InterPro" id="IPR029062">
    <property type="entry name" value="Class_I_gatase-like"/>
</dbReference>
<dbReference type="InterPro" id="IPR002818">
    <property type="entry name" value="DJ-1/PfpI"/>
</dbReference>
<name>A0ABM6QGA8_9PROT</name>
<evidence type="ECO:0000313" key="2">
    <source>
        <dbReference type="EMBL" id="AUG55648.1"/>
    </source>
</evidence>
<geneLocation type="plasmid" evidence="3">
    <name>pcsc3h3</name>
</geneLocation>
<keyword evidence="3" id="KW-1185">Reference proteome</keyword>
<dbReference type="CDD" id="cd03139">
    <property type="entry name" value="GATase1_PfpI_2"/>
    <property type="match status" value="1"/>
</dbReference>
<dbReference type="Gene3D" id="3.40.50.880">
    <property type="match status" value="1"/>
</dbReference>
<dbReference type="PANTHER" id="PTHR43130">
    <property type="entry name" value="ARAC-FAMILY TRANSCRIPTIONAL REGULATOR"/>
    <property type="match status" value="1"/>
</dbReference>
<gene>
    <name evidence="2" type="ORF">CSC3H3_22625</name>
</gene>
<feature type="domain" description="DJ-1/PfpI" evidence="1">
    <location>
        <begin position="13"/>
        <end position="168"/>
    </location>
</feature>
<evidence type="ECO:0000259" key="1">
    <source>
        <dbReference type="Pfam" id="PF01965"/>
    </source>
</evidence>
<keyword evidence="2" id="KW-0614">Plasmid</keyword>
<dbReference type="EMBL" id="CP024200">
    <property type="protein sequence ID" value="AUG55648.1"/>
    <property type="molecule type" value="Genomic_DNA"/>
</dbReference>